<keyword evidence="1" id="KW-0614">Plasmid</keyword>
<proteinExistence type="predicted"/>
<gene>
    <name evidence="1" type="ORF">FUAX_50200</name>
</gene>
<evidence type="ECO:0000313" key="1">
    <source>
        <dbReference type="EMBL" id="BDD12588.1"/>
    </source>
</evidence>
<dbReference type="Pfam" id="PF05708">
    <property type="entry name" value="Peptidase_C92"/>
    <property type="match status" value="1"/>
</dbReference>
<name>A0AAU9CXB2_9BACT</name>
<dbReference type="InterPro" id="IPR038765">
    <property type="entry name" value="Papain-like_cys_pep_sf"/>
</dbReference>
<evidence type="ECO:0000313" key="2">
    <source>
        <dbReference type="Proteomes" id="UP001348817"/>
    </source>
</evidence>
<dbReference type="Gene3D" id="3.90.1720.10">
    <property type="entry name" value="endopeptidase domain like (from Nostoc punctiforme)"/>
    <property type="match status" value="1"/>
</dbReference>
<accession>A0AAU9CXB2</accession>
<dbReference type="Proteomes" id="UP001348817">
    <property type="component" value="Plasmid pFA5"/>
</dbReference>
<keyword evidence="2" id="KW-1185">Reference proteome</keyword>
<dbReference type="SUPFAM" id="SSF54001">
    <property type="entry name" value="Cysteine proteinases"/>
    <property type="match status" value="1"/>
</dbReference>
<dbReference type="KEGG" id="fax:FUAX_50200"/>
<dbReference type="NCBIfam" id="NF007458">
    <property type="entry name" value="PRK10030.1"/>
    <property type="match status" value="1"/>
</dbReference>
<protein>
    <submittedName>
        <fullName evidence="1">Peptidoglycan peptidase</fullName>
    </submittedName>
</protein>
<geneLocation type="plasmid" evidence="1 2">
    <name>pFA5</name>
</geneLocation>
<dbReference type="RefSeq" id="WP_338395903.1">
    <property type="nucleotide sequence ID" value="NZ_AP025319.1"/>
</dbReference>
<dbReference type="EMBL" id="AP025319">
    <property type="protein sequence ID" value="BDD12588.1"/>
    <property type="molecule type" value="Genomic_DNA"/>
</dbReference>
<reference evidence="1 2" key="1">
    <citation type="submission" date="2021-12" db="EMBL/GenBank/DDBJ databases">
        <title>Genome sequencing of bacteria with rrn-lacking chromosome and rrn-plasmid.</title>
        <authorList>
            <person name="Anda M."/>
            <person name="Iwasaki W."/>
        </authorList>
    </citation>
    <scope>NUCLEOTIDE SEQUENCE [LARGE SCALE GENOMIC DNA]</scope>
    <source>
        <strain evidence="1 2">DSM 100852</strain>
        <plasmid evidence="1 2">pFA5</plasmid>
    </source>
</reference>
<dbReference type="InterPro" id="IPR024453">
    <property type="entry name" value="Peptidase_C92"/>
</dbReference>
<sequence length="217" mass="25031">MTDMLILVFLTCWGTINPFTNRIKEGVVLFDSLALEQIIQNGDIVFQTSKSSQSKAIQLATKSKYSHMGIIFEIEGKYLVFEAVQPVKLTPLRKWIDRGENGHYVIKRLRNADQILTDSNILKIKQLCDRFIGKTYDIYFKWSDDKIYCSELVWKIYKQGINIEIGELEQLSDFDLSSDIVKSIIKERYGDSIPFNEKVISPATMFGSRKLITVLEK</sequence>
<organism evidence="1 2">
    <name type="scientific">Fulvitalea axinellae</name>
    <dbReference type="NCBI Taxonomy" id="1182444"/>
    <lineage>
        <taxon>Bacteria</taxon>
        <taxon>Pseudomonadati</taxon>
        <taxon>Bacteroidota</taxon>
        <taxon>Cytophagia</taxon>
        <taxon>Cytophagales</taxon>
        <taxon>Persicobacteraceae</taxon>
        <taxon>Fulvitalea</taxon>
    </lineage>
</organism>
<dbReference type="AlphaFoldDB" id="A0AAU9CXB2"/>